<dbReference type="EC" id="3.1.1.-" evidence="3"/>
<proteinExistence type="inferred from homology"/>
<dbReference type="AlphaFoldDB" id="A0A7W5ZGX9"/>
<dbReference type="Proteomes" id="UP000541352">
    <property type="component" value="Unassembled WGS sequence"/>
</dbReference>
<dbReference type="RefSeq" id="WP_183971715.1">
    <property type="nucleotide sequence ID" value="NZ_JACIBY010000001.1"/>
</dbReference>
<accession>A0A7W5ZGX9</accession>
<evidence type="ECO:0000259" key="2">
    <source>
        <dbReference type="Pfam" id="PF04909"/>
    </source>
</evidence>
<dbReference type="PANTHER" id="PTHR43569:SF2">
    <property type="entry name" value="AMIDOHYDROLASE-RELATED DOMAIN-CONTAINING PROTEIN"/>
    <property type="match status" value="1"/>
</dbReference>
<dbReference type="PANTHER" id="PTHR43569">
    <property type="entry name" value="AMIDOHYDROLASE"/>
    <property type="match status" value="1"/>
</dbReference>
<dbReference type="InterPro" id="IPR006680">
    <property type="entry name" value="Amidohydro-rel"/>
</dbReference>
<keyword evidence="4" id="KW-1185">Reference proteome</keyword>
<sequence length="280" mass="32474">MIIDSHQHFWIYDAERDAWINDEMTRIRQNFLPEDLKPVFEANGVSGCVAVQADQSDAETLFLLALAEKYSSFVKGVVGWVDLQANDLYDRLDYYSQYELLKGFRHVAQGEPDDFLARPEVIKGIRQLSAFDYTYDILIYPTQLKAALQLVREVPEVQFVVDHIAKPYIKDQKINTWSNYMRQLAAFPHVQCKVSGMVTEGDWKNWKTEDFFPYLDVVFEAFGVERLMFGSDWPVCLVAAEYEQVLGVVQEYMKRVGFSENDQAKVLGQNAARFYRLEEV</sequence>
<organism evidence="3 4">
    <name type="scientific">Runella defluvii</name>
    <dbReference type="NCBI Taxonomy" id="370973"/>
    <lineage>
        <taxon>Bacteria</taxon>
        <taxon>Pseudomonadati</taxon>
        <taxon>Bacteroidota</taxon>
        <taxon>Cytophagia</taxon>
        <taxon>Cytophagales</taxon>
        <taxon>Spirosomataceae</taxon>
        <taxon>Runella</taxon>
    </lineage>
</organism>
<dbReference type="Gene3D" id="3.20.20.140">
    <property type="entry name" value="Metal-dependent hydrolases"/>
    <property type="match status" value="1"/>
</dbReference>
<reference evidence="3 4" key="1">
    <citation type="submission" date="2020-08" db="EMBL/GenBank/DDBJ databases">
        <title>Genomic Encyclopedia of Type Strains, Phase IV (KMG-IV): sequencing the most valuable type-strain genomes for metagenomic binning, comparative biology and taxonomic classification.</title>
        <authorList>
            <person name="Goeker M."/>
        </authorList>
    </citation>
    <scope>NUCLEOTIDE SEQUENCE [LARGE SCALE GENOMIC DNA]</scope>
    <source>
        <strain evidence="3 4">DSM 17976</strain>
    </source>
</reference>
<dbReference type="InterPro" id="IPR032466">
    <property type="entry name" value="Metal_Hydrolase"/>
</dbReference>
<comment type="caution">
    <text evidence="3">The sequence shown here is derived from an EMBL/GenBank/DDBJ whole genome shotgun (WGS) entry which is preliminary data.</text>
</comment>
<comment type="similarity">
    <text evidence="1">Belongs to the metallo-dependent hydrolases superfamily.</text>
</comment>
<dbReference type="SUPFAM" id="SSF51556">
    <property type="entry name" value="Metallo-dependent hydrolases"/>
    <property type="match status" value="1"/>
</dbReference>
<evidence type="ECO:0000313" key="4">
    <source>
        <dbReference type="Proteomes" id="UP000541352"/>
    </source>
</evidence>
<dbReference type="Pfam" id="PF04909">
    <property type="entry name" value="Amidohydro_2"/>
    <property type="match status" value="1"/>
</dbReference>
<evidence type="ECO:0000313" key="3">
    <source>
        <dbReference type="EMBL" id="MBB3836975.1"/>
    </source>
</evidence>
<gene>
    <name evidence="3" type="ORF">FHS57_000957</name>
</gene>
<name>A0A7W5ZGX9_9BACT</name>
<dbReference type="GO" id="GO:0016787">
    <property type="term" value="F:hydrolase activity"/>
    <property type="evidence" value="ECO:0007669"/>
    <property type="project" value="UniProtKB-KW"/>
</dbReference>
<feature type="domain" description="Amidohydrolase-related" evidence="2">
    <location>
        <begin position="3"/>
        <end position="277"/>
    </location>
</feature>
<dbReference type="InterPro" id="IPR052350">
    <property type="entry name" value="Metallo-dep_Lactonases"/>
</dbReference>
<keyword evidence="3" id="KW-0378">Hydrolase</keyword>
<dbReference type="EMBL" id="JACIBY010000001">
    <property type="protein sequence ID" value="MBB3836975.1"/>
    <property type="molecule type" value="Genomic_DNA"/>
</dbReference>
<evidence type="ECO:0000256" key="1">
    <source>
        <dbReference type="ARBA" id="ARBA00038310"/>
    </source>
</evidence>
<protein>
    <submittedName>
        <fullName evidence="3">L-fuconolactonase</fullName>
        <ecNumber evidence="3">3.1.1.-</ecNumber>
    </submittedName>
</protein>